<accession>A0ABW3D4P6</accession>
<keyword evidence="6" id="KW-0564">Palmitate</keyword>
<dbReference type="InterPro" id="IPR057336">
    <property type="entry name" value="GerAC_N"/>
</dbReference>
<dbReference type="Gene3D" id="3.30.300.210">
    <property type="entry name" value="Nutrient germinant receptor protein C, domain 3"/>
    <property type="match status" value="1"/>
</dbReference>
<dbReference type="PANTHER" id="PTHR35789">
    <property type="entry name" value="SPORE GERMINATION PROTEIN B3"/>
    <property type="match status" value="1"/>
</dbReference>
<protein>
    <submittedName>
        <fullName evidence="10">Ger(X)C family spore germination C-terminal domain-containing protein</fullName>
    </submittedName>
</protein>
<evidence type="ECO:0000313" key="10">
    <source>
        <dbReference type="EMBL" id="MFD0868375.1"/>
    </source>
</evidence>
<feature type="domain" description="Spore germination protein N-terminal" evidence="9">
    <location>
        <begin position="12"/>
        <end position="101"/>
    </location>
</feature>
<dbReference type="InterPro" id="IPR038501">
    <property type="entry name" value="Spore_GerAC_C_sf"/>
</dbReference>
<reference evidence="11" key="1">
    <citation type="journal article" date="2019" name="Int. J. Syst. Evol. Microbiol.">
        <title>The Global Catalogue of Microorganisms (GCM) 10K type strain sequencing project: providing services to taxonomists for standard genome sequencing and annotation.</title>
        <authorList>
            <consortium name="The Broad Institute Genomics Platform"/>
            <consortium name="The Broad Institute Genome Sequencing Center for Infectious Disease"/>
            <person name="Wu L."/>
            <person name="Ma J."/>
        </authorList>
    </citation>
    <scope>NUCLEOTIDE SEQUENCE [LARGE SCALE GENOMIC DNA]</scope>
    <source>
        <strain evidence="11">CCUG 57263</strain>
    </source>
</reference>
<evidence type="ECO:0000256" key="3">
    <source>
        <dbReference type="ARBA" id="ARBA00022544"/>
    </source>
</evidence>
<evidence type="ECO:0000313" key="11">
    <source>
        <dbReference type="Proteomes" id="UP001597120"/>
    </source>
</evidence>
<proteinExistence type="inferred from homology"/>
<gene>
    <name evidence="10" type="ORF">ACFQ03_04385</name>
</gene>
<feature type="domain" description="Spore germination GerAC-like C-terminal" evidence="8">
    <location>
        <begin position="125"/>
        <end position="283"/>
    </location>
</feature>
<evidence type="ECO:0000256" key="7">
    <source>
        <dbReference type="ARBA" id="ARBA00023288"/>
    </source>
</evidence>
<dbReference type="Proteomes" id="UP001597120">
    <property type="component" value="Unassembled WGS sequence"/>
</dbReference>
<evidence type="ECO:0000256" key="1">
    <source>
        <dbReference type="ARBA" id="ARBA00004635"/>
    </source>
</evidence>
<dbReference type="Pfam" id="PF05504">
    <property type="entry name" value="Spore_GerAC"/>
    <property type="match status" value="1"/>
</dbReference>
<name>A0ABW3D4P6_9BACL</name>
<sequence length="289" mass="33883">MGTYYRLGRFGKVLRHGVEEALDLINRYREVRYNTWVFGTKQPIEELFASTPLFNANALVSILHEPANTYKQRSIIEPVYLYRFIQRYREPGETSYLPSLTTNTNHWISSEKDKLKKHKLLQVDGAYFIRSDGSLAGWIKNHDLFGIQWLNRHTARAPVTLYRDNDLLAVVVLTRPIYEVEASFHDHKVYFNIEVKLKGIVNELHENISSAELEKATEEAIRSQIRRTFDEGMKIRADIFRLGEVVYRDHLSNWKNIRETRDLVVEPDSLKQIKVKVNIRSSGKYKLRT</sequence>
<dbReference type="EMBL" id="JBHTIU010000012">
    <property type="protein sequence ID" value="MFD0868375.1"/>
    <property type="molecule type" value="Genomic_DNA"/>
</dbReference>
<keyword evidence="5" id="KW-0472">Membrane</keyword>
<comment type="similarity">
    <text evidence="2">Belongs to the GerABKC lipoprotein family.</text>
</comment>
<evidence type="ECO:0000256" key="4">
    <source>
        <dbReference type="ARBA" id="ARBA00022729"/>
    </source>
</evidence>
<dbReference type="RefSeq" id="WP_379286311.1">
    <property type="nucleotide sequence ID" value="NZ_JBHTIU010000012.1"/>
</dbReference>
<evidence type="ECO:0000256" key="6">
    <source>
        <dbReference type="ARBA" id="ARBA00023139"/>
    </source>
</evidence>
<keyword evidence="7" id="KW-0449">Lipoprotein</keyword>
<evidence type="ECO:0000259" key="9">
    <source>
        <dbReference type="Pfam" id="PF25198"/>
    </source>
</evidence>
<keyword evidence="3" id="KW-0309">Germination</keyword>
<keyword evidence="11" id="KW-1185">Reference proteome</keyword>
<evidence type="ECO:0000256" key="5">
    <source>
        <dbReference type="ARBA" id="ARBA00023136"/>
    </source>
</evidence>
<organism evidence="10 11">
    <name type="scientific">Paenibacillus residui</name>
    <dbReference type="NCBI Taxonomy" id="629724"/>
    <lineage>
        <taxon>Bacteria</taxon>
        <taxon>Bacillati</taxon>
        <taxon>Bacillota</taxon>
        <taxon>Bacilli</taxon>
        <taxon>Bacillales</taxon>
        <taxon>Paenibacillaceae</taxon>
        <taxon>Paenibacillus</taxon>
    </lineage>
</organism>
<evidence type="ECO:0000259" key="8">
    <source>
        <dbReference type="Pfam" id="PF05504"/>
    </source>
</evidence>
<dbReference type="PANTHER" id="PTHR35789:SF1">
    <property type="entry name" value="SPORE GERMINATION PROTEIN B3"/>
    <property type="match status" value="1"/>
</dbReference>
<keyword evidence="4" id="KW-0732">Signal</keyword>
<comment type="caution">
    <text evidence="10">The sequence shown here is derived from an EMBL/GenBank/DDBJ whole genome shotgun (WGS) entry which is preliminary data.</text>
</comment>
<dbReference type="Pfam" id="PF25198">
    <property type="entry name" value="Spore_GerAC_N"/>
    <property type="match status" value="1"/>
</dbReference>
<dbReference type="InterPro" id="IPR046953">
    <property type="entry name" value="Spore_GerAC-like_C"/>
</dbReference>
<evidence type="ECO:0000256" key="2">
    <source>
        <dbReference type="ARBA" id="ARBA00007886"/>
    </source>
</evidence>
<comment type="subcellular location">
    <subcellularLocation>
        <location evidence="1">Membrane</location>
        <topology evidence="1">Lipid-anchor</topology>
    </subcellularLocation>
</comment>
<dbReference type="InterPro" id="IPR008844">
    <property type="entry name" value="Spore_GerAC-like"/>
</dbReference>